<dbReference type="PROSITE" id="PS51257">
    <property type="entry name" value="PROKAR_LIPOPROTEIN"/>
    <property type="match status" value="1"/>
</dbReference>
<dbReference type="InterPro" id="IPR009576">
    <property type="entry name" value="Biofilm_formation_YgiB"/>
</dbReference>
<organism evidence="2 3">
    <name type="scientific">Agaribacter flavus</name>
    <dbReference type="NCBI Taxonomy" id="1902781"/>
    <lineage>
        <taxon>Bacteria</taxon>
        <taxon>Pseudomonadati</taxon>
        <taxon>Pseudomonadota</taxon>
        <taxon>Gammaproteobacteria</taxon>
        <taxon>Alteromonadales</taxon>
        <taxon>Alteromonadaceae</taxon>
        <taxon>Agaribacter</taxon>
    </lineage>
</organism>
<evidence type="ECO:0000313" key="3">
    <source>
        <dbReference type="Proteomes" id="UP001595478"/>
    </source>
</evidence>
<sequence>MKRTSFLDLSLMRKRARAFALAPLSLAVISGCSNGSGGEEVKFVRSVAECTDTTSLTESQCQAAYEQALLDAESTAPRYQYERDCMNEFGSCERQGSFFVPFMTGYIVSEIIDEVGDAFERKHRYKHSYPAYLYSGSGRYRNQIMTSDGYVIGSPGQRSYRVSREVLKPKPKVTRTISRGGFGATASAKSNWGSSKSSGKSGWGG</sequence>
<keyword evidence="3" id="KW-1185">Reference proteome</keyword>
<evidence type="ECO:0000256" key="1">
    <source>
        <dbReference type="SAM" id="MobiDB-lite"/>
    </source>
</evidence>
<accession>A0ABV7FSM2</accession>
<name>A0ABV7FSM2_9ALTE</name>
<dbReference type="Pfam" id="PF06693">
    <property type="entry name" value="DUF1190"/>
    <property type="match status" value="1"/>
</dbReference>
<dbReference type="Proteomes" id="UP001595478">
    <property type="component" value="Unassembled WGS sequence"/>
</dbReference>
<feature type="compositionally biased region" description="Low complexity" evidence="1">
    <location>
        <begin position="186"/>
        <end position="205"/>
    </location>
</feature>
<proteinExistence type="predicted"/>
<feature type="region of interest" description="Disordered" evidence="1">
    <location>
        <begin position="175"/>
        <end position="205"/>
    </location>
</feature>
<comment type="caution">
    <text evidence="2">The sequence shown here is derived from an EMBL/GenBank/DDBJ whole genome shotgun (WGS) entry which is preliminary data.</text>
</comment>
<gene>
    <name evidence="2" type="ORF">ACFOHL_11555</name>
</gene>
<dbReference type="RefSeq" id="WP_376920387.1">
    <property type="nucleotide sequence ID" value="NZ_JBHRSW010000018.1"/>
</dbReference>
<evidence type="ECO:0000313" key="2">
    <source>
        <dbReference type="EMBL" id="MFC3122256.1"/>
    </source>
</evidence>
<reference evidence="3" key="1">
    <citation type="journal article" date="2019" name="Int. J. Syst. Evol. Microbiol.">
        <title>The Global Catalogue of Microorganisms (GCM) 10K type strain sequencing project: providing services to taxonomists for standard genome sequencing and annotation.</title>
        <authorList>
            <consortium name="The Broad Institute Genomics Platform"/>
            <consortium name="The Broad Institute Genome Sequencing Center for Infectious Disease"/>
            <person name="Wu L."/>
            <person name="Ma J."/>
        </authorList>
    </citation>
    <scope>NUCLEOTIDE SEQUENCE [LARGE SCALE GENOMIC DNA]</scope>
    <source>
        <strain evidence="3">KCTC 52473</strain>
    </source>
</reference>
<protein>
    <submittedName>
        <fullName evidence="2">DUF1190 domain-containing protein</fullName>
    </submittedName>
</protein>
<dbReference type="EMBL" id="JBHRSW010000018">
    <property type="protein sequence ID" value="MFC3122256.1"/>
    <property type="molecule type" value="Genomic_DNA"/>
</dbReference>